<dbReference type="Proteomes" id="UP000316852">
    <property type="component" value="Unassembled WGS sequence"/>
</dbReference>
<sequence>MRETGWGGGGAVRYAVSYSLRVWADVERVRTAHEGSFVSTVTPWTFGVEIGPRTPRRIEALFRLGLGMYRLERRGEYVNFFSQRLTQYSDSGLFSGLNFGGGGYARLPGAAILELSATFHQSFARQFAYDAPSLGEVQLVSLRAGLGYALK</sequence>
<evidence type="ECO:0000313" key="2">
    <source>
        <dbReference type="Proteomes" id="UP000316852"/>
    </source>
</evidence>
<accession>A0A538T1X5</accession>
<gene>
    <name evidence="1" type="ORF">E6K76_10040</name>
</gene>
<reference evidence="1 2" key="1">
    <citation type="journal article" date="2019" name="Nat. Microbiol.">
        <title>Mediterranean grassland soil C-N compound turnover is dependent on rainfall and depth, and is mediated by genomically divergent microorganisms.</title>
        <authorList>
            <person name="Diamond S."/>
            <person name="Andeer P.F."/>
            <person name="Li Z."/>
            <person name="Crits-Christoph A."/>
            <person name="Burstein D."/>
            <person name="Anantharaman K."/>
            <person name="Lane K.R."/>
            <person name="Thomas B.C."/>
            <person name="Pan C."/>
            <person name="Northen T.R."/>
            <person name="Banfield J.F."/>
        </authorList>
    </citation>
    <scope>NUCLEOTIDE SEQUENCE [LARGE SCALE GENOMIC DNA]</scope>
    <source>
        <strain evidence="1">WS_6</strain>
    </source>
</reference>
<evidence type="ECO:0000313" key="1">
    <source>
        <dbReference type="EMBL" id="TMQ57636.1"/>
    </source>
</evidence>
<protein>
    <recommendedName>
        <fullName evidence="3">Outer membrane protein beta-barrel domain-containing protein</fullName>
    </recommendedName>
</protein>
<dbReference type="EMBL" id="VBOW01000059">
    <property type="protein sequence ID" value="TMQ57636.1"/>
    <property type="molecule type" value="Genomic_DNA"/>
</dbReference>
<organism evidence="1 2">
    <name type="scientific">Eiseniibacteriota bacterium</name>
    <dbReference type="NCBI Taxonomy" id="2212470"/>
    <lineage>
        <taxon>Bacteria</taxon>
        <taxon>Candidatus Eiseniibacteriota</taxon>
    </lineage>
</organism>
<comment type="caution">
    <text evidence="1">The sequence shown here is derived from an EMBL/GenBank/DDBJ whole genome shotgun (WGS) entry which is preliminary data.</text>
</comment>
<evidence type="ECO:0008006" key="3">
    <source>
        <dbReference type="Google" id="ProtNLM"/>
    </source>
</evidence>
<proteinExistence type="predicted"/>
<name>A0A538T1X5_UNCEI</name>
<dbReference type="AlphaFoldDB" id="A0A538T1X5"/>